<evidence type="ECO:0000259" key="12">
    <source>
        <dbReference type="PROSITE" id="PS50835"/>
    </source>
</evidence>
<evidence type="ECO:0000313" key="14">
    <source>
        <dbReference type="EMBL" id="RMX58472.1"/>
    </source>
</evidence>
<dbReference type="STRING" id="46731.A0A3M6UXS7"/>
<keyword evidence="9" id="KW-1015">Disulfide bond</keyword>
<dbReference type="PANTHER" id="PTHR10075">
    <property type="entry name" value="BASIGIN RELATED"/>
    <property type="match status" value="1"/>
</dbReference>
<dbReference type="PANTHER" id="PTHR10075:SF103">
    <property type="entry name" value="ROUNDABOUT HOMOLOG 4"/>
    <property type="match status" value="1"/>
</dbReference>
<protein>
    <submittedName>
        <fullName evidence="14">Uncharacterized protein</fullName>
    </submittedName>
</protein>
<dbReference type="InterPro" id="IPR003599">
    <property type="entry name" value="Ig_sub"/>
</dbReference>
<dbReference type="SUPFAM" id="SSF49265">
    <property type="entry name" value="Fibronectin type III"/>
    <property type="match status" value="1"/>
</dbReference>
<keyword evidence="6" id="KW-0130">Cell adhesion</keyword>
<evidence type="ECO:0000256" key="5">
    <source>
        <dbReference type="ARBA" id="ARBA00022737"/>
    </source>
</evidence>
<keyword evidence="3" id="KW-0812">Transmembrane</keyword>
<dbReference type="Pfam" id="PF07679">
    <property type="entry name" value="I-set"/>
    <property type="match status" value="4"/>
</dbReference>
<keyword evidence="10" id="KW-0325">Glycoprotein</keyword>
<name>A0A3M6UXS7_POCDA</name>
<keyword evidence="4" id="KW-0732">Signal</keyword>
<dbReference type="EMBL" id="RCHS01000505">
    <property type="protein sequence ID" value="RMX58472.1"/>
    <property type="molecule type" value="Genomic_DNA"/>
</dbReference>
<feature type="domain" description="Ig-like" evidence="12">
    <location>
        <begin position="106"/>
        <end position="192"/>
    </location>
</feature>
<evidence type="ECO:0000256" key="3">
    <source>
        <dbReference type="ARBA" id="ARBA00022692"/>
    </source>
</evidence>
<evidence type="ECO:0000256" key="6">
    <source>
        <dbReference type="ARBA" id="ARBA00022889"/>
    </source>
</evidence>
<dbReference type="GO" id="GO:0007155">
    <property type="term" value="P:cell adhesion"/>
    <property type="evidence" value="ECO:0007669"/>
    <property type="project" value="UniProtKB-KW"/>
</dbReference>
<feature type="domain" description="Ig-like" evidence="12">
    <location>
        <begin position="12"/>
        <end position="99"/>
    </location>
</feature>
<dbReference type="AlphaFoldDB" id="A0A3M6UXS7"/>
<dbReference type="SUPFAM" id="SSF48726">
    <property type="entry name" value="Immunoglobulin"/>
    <property type="match status" value="6"/>
</dbReference>
<keyword evidence="8" id="KW-0472">Membrane</keyword>
<evidence type="ECO:0000256" key="9">
    <source>
        <dbReference type="ARBA" id="ARBA00023157"/>
    </source>
</evidence>
<evidence type="ECO:0000313" key="15">
    <source>
        <dbReference type="Proteomes" id="UP000275408"/>
    </source>
</evidence>
<feature type="domain" description="Ig-like" evidence="12">
    <location>
        <begin position="483"/>
        <end position="522"/>
    </location>
</feature>
<dbReference type="Pfam" id="PF00041">
    <property type="entry name" value="fn3"/>
    <property type="match status" value="2"/>
</dbReference>
<organism evidence="14 15">
    <name type="scientific">Pocillopora damicornis</name>
    <name type="common">Cauliflower coral</name>
    <name type="synonym">Millepora damicornis</name>
    <dbReference type="NCBI Taxonomy" id="46731"/>
    <lineage>
        <taxon>Eukaryota</taxon>
        <taxon>Metazoa</taxon>
        <taxon>Cnidaria</taxon>
        <taxon>Anthozoa</taxon>
        <taxon>Hexacorallia</taxon>
        <taxon>Scleractinia</taxon>
        <taxon>Astrocoeniina</taxon>
        <taxon>Pocilloporidae</taxon>
        <taxon>Pocillopora</taxon>
    </lineage>
</organism>
<gene>
    <name evidence="14" type="ORF">pdam_00022152</name>
</gene>
<dbReference type="InterPro" id="IPR036116">
    <property type="entry name" value="FN3_sf"/>
</dbReference>
<dbReference type="InterPro" id="IPR013783">
    <property type="entry name" value="Ig-like_fold"/>
</dbReference>
<feature type="domain" description="Fibronectin type-III" evidence="13">
    <location>
        <begin position="564"/>
        <end position="666"/>
    </location>
</feature>
<comment type="similarity">
    <text evidence="2">Belongs to the immunoglobulin superfamily. DCC family.</text>
</comment>
<keyword evidence="15" id="KW-1185">Reference proteome</keyword>
<dbReference type="InterPro" id="IPR013098">
    <property type="entry name" value="Ig_I-set"/>
</dbReference>
<keyword evidence="11" id="KW-0393">Immunoglobulin domain</keyword>
<dbReference type="SMART" id="SM00409">
    <property type="entry name" value="IG"/>
    <property type="match status" value="5"/>
</dbReference>
<evidence type="ECO:0000256" key="8">
    <source>
        <dbReference type="ARBA" id="ARBA00023136"/>
    </source>
</evidence>
<feature type="domain" description="Ig-like" evidence="12">
    <location>
        <begin position="292"/>
        <end position="381"/>
    </location>
</feature>
<reference evidence="14 15" key="1">
    <citation type="journal article" date="2018" name="Sci. Rep.">
        <title>Comparative analysis of the Pocillopora damicornis genome highlights role of immune system in coral evolution.</title>
        <authorList>
            <person name="Cunning R."/>
            <person name="Bay R.A."/>
            <person name="Gillette P."/>
            <person name="Baker A.C."/>
            <person name="Traylor-Knowles N."/>
        </authorList>
    </citation>
    <scope>NUCLEOTIDE SEQUENCE [LARGE SCALE GENOMIC DNA]</scope>
    <source>
        <strain evidence="14">RSMAS</strain>
        <tissue evidence="14">Whole animal</tissue>
    </source>
</reference>
<dbReference type="Proteomes" id="UP000275408">
    <property type="component" value="Unassembled WGS sequence"/>
</dbReference>
<evidence type="ECO:0000256" key="10">
    <source>
        <dbReference type="ARBA" id="ARBA00023180"/>
    </source>
</evidence>
<dbReference type="FunFam" id="2.60.40.10:FF:000032">
    <property type="entry name" value="palladin isoform X1"/>
    <property type="match status" value="2"/>
</dbReference>
<dbReference type="FunFam" id="2.60.40.10:FF:000612">
    <property type="entry name" value="palladin isoform X1"/>
    <property type="match status" value="1"/>
</dbReference>
<dbReference type="CDD" id="cd00096">
    <property type="entry name" value="Ig"/>
    <property type="match status" value="1"/>
</dbReference>
<dbReference type="InterPro" id="IPR007110">
    <property type="entry name" value="Ig-like_dom"/>
</dbReference>
<dbReference type="CDD" id="cd00063">
    <property type="entry name" value="FN3"/>
    <property type="match status" value="2"/>
</dbReference>
<dbReference type="Pfam" id="PF13927">
    <property type="entry name" value="Ig_3"/>
    <property type="match status" value="1"/>
</dbReference>
<evidence type="ECO:0000256" key="11">
    <source>
        <dbReference type="ARBA" id="ARBA00023319"/>
    </source>
</evidence>
<proteinExistence type="inferred from homology"/>
<accession>A0A3M6UXS7</accession>
<comment type="subcellular location">
    <subcellularLocation>
        <location evidence="1">Membrane</location>
        <topology evidence="1">Single-pass membrane protein</topology>
    </subcellularLocation>
</comment>
<dbReference type="FunFam" id="2.60.40.10:FF:000017">
    <property type="entry name" value="Down syndrome cell adhesion molecule b"/>
    <property type="match status" value="1"/>
</dbReference>
<evidence type="ECO:0000256" key="7">
    <source>
        <dbReference type="ARBA" id="ARBA00022989"/>
    </source>
</evidence>
<dbReference type="GO" id="GO:0016020">
    <property type="term" value="C:membrane"/>
    <property type="evidence" value="ECO:0007669"/>
    <property type="project" value="UniProtKB-SubCell"/>
</dbReference>
<evidence type="ECO:0000256" key="4">
    <source>
        <dbReference type="ARBA" id="ARBA00022729"/>
    </source>
</evidence>
<feature type="domain" description="Ig-like" evidence="12">
    <location>
        <begin position="383"/>
        <end position="469"/>
    </location>
</feature>
<evidence type="ECO:0000256" key="2">
    <source>
        <dbReference type="ARBA" id="ARBA00009588"/>
    </source>
</evidence>
<keyword evidence="7" id="KW-1133">Transmembrane helix</keyword>
<dbReference type="PROSITE" id="PS50853">
    <property type="entry name" value="FN3"/>
    <property type="match status" value="2"/>
</dbReference>
<keyword evidence="5" id="KW-0677">Repeat</keyword>
<dbReference type="InterPro" id="IPR036179">
    <property type="entry name" value="Ig-like_dom_sf"/>
</dbReference>
<dbReference type="InterPro" id="IPR003961">
    <property type="entry name" value="FN3_dom"/>
</dbReference>
<dbReference type="SMART" id="SM00408">
    <property type="entry name" value="IGc2"/>
    <property type="match status" value="6"/>
</dbReference>
<dbReference type="Gene3D" id="2.60.40.10">
    <property type="entry name" value="Immunoglobulins"/>
    <property type="match status" value="8"/>
</dbReference>
<dbReference type="FunFam" id="2.60.40.10:FF:000299">
    <property type="entry name" value="protogenin isoform X2"/>
    <property type="match status" value="1"/>
</dbReference>
<dbReference type="PROSITE" id="PS50835">
    <property type="entry name" value="IG_LIKE"/>
    <property type="match status" value="6"/>
</dbReference>
<feature type="non-terminal residue" evidence="14">
    <location>
        <position position="1"/>
    </location>
</feature>
<evidence type="ECO:0000256" key="1">
    <source>
        <dbReference type="ARBA" id="ARBA00004167"/>
    </source>
</evidence>
<feature type="domain" description="Fibronectin type-III" evidence="13">
    <location>
        <begin position="668"/>
        <end position="764"/>
    </location>
</feature>
<dbReference type="OrthoDB" id="6020745at2759"/>
<dbReference type="InterPro" id="IPR003598">
    <property type="entry name" value="Ig_sub2"/>
</dbReference>
<dbReference type="SMART" id="SM00060">
    <property type="entry name" value="FN3"/>
    <property type="match status" value="2"/>
</dbReference>
<feature type="domain" description="Ig-like" evidence="12">
    <location>
        <begin position="198"/>
        <end position="287"/>
    </location>
</feature>
<sequence>LSQILYLFTDKPEIATHPHNIRTREGQNVTLYCNATGNPALTISWYKNEYPISNDSRIILSPGHEQLTIRNVNRKDSGNYTCRANNSVGTDTSNASTINVQYLDKPDIYSTDMRPAEGTAVKISCIVDGQPTPTVSWTMNGSPLNTSGNSRIFLRNGDKQLNIMNLSRTDSGEYRCVAQNSRGNISSNASVLSVQHQPEIALNPLNATKVEGENITWSCNATGNPEPIISWIFCGSNINTTYNPRIVFSKGRQEMTITSIIRTDNGEYQCMASNMLGNVSSRVATLDVLYQPEIVLHPLNATKVEGENITWSCNATGNPEPNISWIFYGSHIKTTYNPRIAFSKGRQKMTITSIIRMDSGEYQCMATNMLGNVSSRVATLDLPLITIHPERKTPMQGEKITLSCNATGNPEPSISWVKDGSPINSNSRINFSQGNKRLTITNISRTDSGKYRCVARNRVGNDTLNSRVDVLSNADAVYFSVEPEVTIDGDHEQYVAQGSDIRLICRYDAFPPVSEVQWIKNGTAISGNTSRLISDSRVTISSFNKPEIVTHPHNITTGKVVPDPPQNITVDTKGSRVINISWTAGFDGNCAIKNYTVKISQHDQILKDVVCQGSLSSSACVVSSLSTTASLTGLLPWTTYNIRVFARNKIGRSSSSPILNVTTDEEVPSKAPNFVVTVLNSTAVNVSWQMLSKDIARGAVLGYYVLHRLNSTPPWINKTVDRAELTSLLVGPLNEHTSYEFAMQAFNSKGASHLSASSLVSRHN</sequence>
<comment type="caution">
    <text evidence="14">The sequence shown here is derived from an EMBL/GenBank/DDBJ whole genome shotgun (WGS) entry which is preliminary data.</text>
</comment>
<evidence type="ECO:0000259" key="13">
    <source>
        <dbReference type="PROSITE" id="PS50853"/>
    </source>
</evidence>